<dbReference type="InterPro" id="IPR011992">
    <property type="entry name" value="EF-hand-dom_pair"/>
</dbReference>
<dbReference type="EMBL" id="CCKQ01016859">
    <property type="protein sequence ID" value="CDW88738.1"/>
    <property type="molecule type" value="Genomic_DNA"/>
</dbReference>
<evidence type="ECO:0000313" key="4">
    <source>
        <dbReference type="EMBL" id="CDW88738.1"/>
    </source>
</evidence>
<dbReference type="OrthoDB" id="301016at2759"/>
<feature type="coiled-coil region" evidence="1">
    <location>
        <begin position="641"/>
        <end position="706"/>
    </location>
</feature>
<accession>A0A078B5C4</accession>
<name>A0A078B5C4_STYLE</name>
<keyword evidence="5" id="KW-1185">Reference proteome</keyword>
<dbReference type="Proteomes" id="UP000039865">
    <property type="component" value="Unassembled WGS sequence"/>
</dbReference>
<dbReference type="InterPro" id="IPR002048">
    <property type="entry name" value="EF_hand_dom"/>
</dbReference>
<reference evidence="4 5" key="1">
    <citation type="submission" date="2014-06" db="EMBL/GenBank/DDBJ databases">
        <authorList>
            <person name="Swart Estienne"/>
        </authorList>
    </citation>
    <scope>NUCLEOTIDE SEQUENCE [LARGE SCALE GENOMIC DNA]</scope>
    <source>
        <strain evidence="4 5">130c</strain>
    </source>
</reference>
<dbReference type="InParanoid" id="A0A078B5C4"/>
<evidence type="ECO:0000313" key="5">
    <source>
        <dbReference type="Proteomes" id="UP000039865"/>
    </source>
</evidence>
<feature type="coiled-coil region" evidence="1">
    <location>
        <begin position="896"/>
        <end position="1014"/>
    </location>
</feature>
<dbReference type="PANTHER" id="PTHR34894">
    <property type="entry name" value="SAM-DEPENDENT METHYLTRANSFERASE RSMI, CONSERVED SITE"/>
    <property type="match status" value="1"/>
</dbReference>
<protein>
    <submittedName>
        <fullName evidence="4">Ef hand family protein</fullName>
    </submittedName>
</protein>
<feature type="region of interest" description="Disordered" evidence="2">
    <location>
        <begin position="389"/>
        <end position="409"/>
    </location>
</feature>
<feature type="compositionally biased region" description="Basic residues" evidence="2">
    <location>
        <begin position="1550"/>
        <end position="1561"/>
    </location>
</feature>
<proteinExistence type="predicted"/>
<evidence type="ECO:0000259" key="3">
    <source>
        <dbReference type="PROSITE" id="PS50222"/>
    </source>
</evidence>
<dbReference type="GO" id="GO:0005509">
    <property type="term" value="F:calcium ion binding"/>
    <property type="evidence" value="ECO:0007669"/>
    <property type="project" value="InterPro"/>
</dbReference>
<evidence type="ECO:0000256" key="1">
    <source>
        <dbReference type="SAM" id="Coils"/>
    </source>
</evidence>
<feature type="domain" description="EF-hand" evidence="3">
    <location>
        <begin position="1305"/>
        <end position="1340"/>
    </location>
</feature>
<dbReference type="PROSITE" id="PS50222">
    <property type="entry name" value="EF_HAND_2"/>
    <property type="match status" value="1"/>
</dbReference>
<organism evidence="4 5">
    <name type="scientific">Stylonychia lemnae</name>
    <name type="common">Ciliate</name>
    <dbReference type="NCBI Taxonomy" id="5949"/>
    <lineage>
        <taxon>Eukaryota</taxon>
        <taxon>Sar</taxon>
        <taxon>Alveolata</taxon>
        <taxon>Ciliophora</taxon>
        <taxon>Intramacronucleata</taxon>
        <taxon>Spirotrichea</taxon>
        <taxon>Stichotrichia</taxon>
        <taxon>Sporadotrichida</taxon>
        <taxon>Oxytrichidae</taxon>
        <taxon>Stylonychinae</taxon>
        <taxon>Stylonychia</taxon>
    </lineage>
</organism>
<feature type="region of interest" description="Disordered" evidence="2">
    <location>
        <begin position="451"/>
        <end position="471"/>
    </location>
</feature>
<keyword evidence="1" id="KW-0175">Coiled coil</keyword>
<feature type="region of interest" description="Disordered" evidence="2">
    <location>
        <begin position="1542"/>
        <end position="1562"/>
    </location>
</feature>
<sequence length="1574" mass="183533">MKNNLQNSRLRLNTSQSNFNNISTLPLVSAGQLLVNAGGTTGSFISTSQFLQNEKEEQKKFQDQRKQLSDQALFKNVSSAGSLPKSQFLNTFYNGVPSSNSKPTTSGSHGLLPGGQANFLKAYSNKVRWIPPQTAGPHIESYSSVTNLGNLREKSINETISKVRQFQISEHSLRDNYYYLDNINELIDQKLQSSVEREQVYQQKFDDKFVKIQGKVGQSLLSKIKSQGTGVNSTSLLSFADTPDVSISPNSKIVLVEQQTFSNGEDNNGSQQKIMIQDNSSQIKNNRTVQKKNLFYSTQRLKETQYRTTSNLKQLMKSPTEFKLHAMKNTKKPSARDTLQRSDLASDLLSEDRVKQHQQHLSQFYGRDISYKDDQKQNQNTLVAQQSSIENTDLSQRQQEQQQITNHQLTNIKNYPQTLEKLKEMTENLDQHSSMLLNKNNISKVPESFYHTQSGFNKNDEQSKEKSKGTSNVVLEKHSDYQQLLAHLQEDLKIQKITEEAKQAYRKREQELLLSLEKLNLSSRVDTIALQDWLNKMLTEIRQSDLNIHELQKFELTQLIYNMTFIELSKQVSVHCNERGSLLNNIWNAFIDLMNSQLRHIKGEKNILMRETVTCMEKFHNYYENQMTDYREGTLKMFKDSQNYKRSYDRLSKDFQQLTKKTAKIGQQLQELTTMYKQKCSRVDFLEKTNNNLQSIIGTLQEESEEEDPNMIEDNYFKKEKKKPKIKVEMIEDFKERSRKKSESELGYLQSLDIQNQFNFINEVGNDVGDFLFDSDAKRDKEQDALKNADNFAAALRGEFFKDLSIQVRGILPTFNLKLDIEVPFEKTKTIKQIQDENQDNDEKDDFYEYLAECQYIKHTDMQVGDDLIGRAEIDTWINEDIFFKDTGVNLRLEDQQMFLERIQFLENELSKLGQELQETNQKLDFQMTFNDLQKDKIEQLELDIVKKTQQLEQFFNEMEQLNEEMNKVREEKIKFQSKCERLKTKLDDFNQINDELNMQLEQKQQLMDQQREMFEMQSPIFANRHMLGPGHLKHHSESSDPTQVEYIEDENDLFSNKSMVSRKKHSKMPSSSIFFPYGSNKDKSKYQFMEFNLGKKKERQQRVHPSQLAFDKFKKSGKIKNIMAKTSLLKTITQTYLDLIELKKTARMPPLCPYVYDQMMHKYGIKKIGLDKFIQLLGTTVKMASTSTRISIFGRLLRVVKPPFDANDIKTYIEITTYLQNLNIGVKIDNQEGDEQHFTPFVRAYECLRFNFETKVPIDEWTEIKKKLESMKRQDPKGVNKQGIIEIDEFTEMVLLQYHRLEILAAEKVHQLFLATDFNNNSFISCDEFLTVYRNVVQSNLGREYGTLIFQDYMEEVQDKENNCSLFGVSFDSFLKLALELDILKVKDQSIFLQPLNIDKQFGDLMQQLWKKEKQWKQKLAYLKLDKNTSEWFDNIDMLQKQMKDDSLPKRVLLLRAKLIDEELTQMVVDSYVEEYFSFDLNTFVRVGVDDAYTRDYSERNILTKEQIQEKKKQAGLQVPSIKRDDIAVSILEQDEEILESGGNSPTVVKKKKKGKKSKKNAALQLEKSAIAS</sequence>
<feature type="compositionally biased region" description="Basic and acidic residues" evidence="2">
    <location>
        <begin position="458"/>
        <end position="468"/>
    </location>
</feature>
<dbReference type="SUPFAM" id="SSF47473">
    <property type="entry name" value="EF-hand"/>
    <property type="match status" value="1"/>
</dbReference>
<dbReference type="PANTHER" id="PTHR34894:SF5">
    <property type="entry name" value="EF-HAND DOMAIN-CONTAINING PROTEIN"/>
    <property type="match status" value="1"/>
</dbReference>
<gene>
    <name evidence="4" type="primary">Contig9908.g10599</name>
    <name evidence="4" type="ORF">STYLEM_17862</name>
</gene>
<evidence type="ECO:0000256" key="2">
    <source>
        <dbReference type="SAM" id="MobiDB-lite"/>
    </source>
</evidence>
<dbReference type="OMA" id="WINEDIF"/>